<dbReference type="KEGG" id="ams:AMIS_50510"/>
<dbReference type="OrthoDB" id="420651at2"/>
<evidence type="ECO:0000313" key="3">
    <source>
        <dbReference type="Proteomes" id="UP000007882"/>
    </source>
</evidence>
<dbReference type="Pfam" id="PF00753">
    <property type="entry name" value="Lactamase_B"/>
    <property type="match status" value="1"/>
</dbReference>
<feature type="domain" description="Metallo-beta-lactamase" evidence="1">
    <location>
        <begin position="26"/>
        <end position="205"/>
    </location>
</feature>
<dbReference type="PANTHER" id="PTHR42951">
    <property type="entry name" value="METALLO-BETA-LACTAMASE DOMAIN-CONTAINING"/>
    <property type="match status" value="1"/>
</dbReference>
<accession>I0HB84</accession>
<dbReference type="Gene3D" id="3.60.15.10">
    <property type="entry name" value="Ribonuclease Z/Hydroxyacylglutathione hydrolase-like"/>
    <property type="match status" value="1"/>
</dbReference>
<dbReference type="RefSeq" id="WP_014445160.1">
    <property type="nucleotide sequence ID" value="NC_017093.1"/>
</dbReference>
<dbReference type="CDD" id="cd16282">
    <property type="entry name" value="metallo-hydrolase-like_MBL-fold"/>
    <property type="match status" value="1"/>
</dbReference>
<protein>
    <submittedName>
        <fullName evidence="2">Putative polyketide cyclase</fullName>
    </submittedName>
</protein>
<evidence type="ECO:0000259" key="1">
    <source>
        <dbReference type="SMART" id="SM00849"/>
    </source>
</evidence>
<dbReference type="SUPFAM" id="SSF56281">
    <property type="entry name" value="Metallo-hydrolase/oxidoreductase"/>
    <property type="match status" value="1"/>
</dbReference>
<dbReference type="InterPro" id="IPR001279">
    <property type="entry name" value="Metallo-B-lactamas"/>
</dbReference>
<name>I0HB84_ACTM4</name>
<dbReference type="InterPro" id="IPR036866">
    <property type="entry name" value="RibonucZ/Hydroxyglut_hydro"/>
</dbReference>
<proteinExistence type="predicted"/>
<evidence type="ECO:0000313" key="2">
    <source>
        <dbReference type="EMBL" id="BAL90271.1"/>
    </source>
</evidence>
<gene>
    <name evidence="2" type="ordered locus">AMIS_50510</name>
</gene>
<reference evidence="2 3" key="1">
    <citation type="submission" date="2012-02" db="EMBL/GenBank/DDBJ databases">
        <title>Complete genome sequence of Actinoplanes missouriensis 431 (= NBRC 102363).</title>
        <authorList>
            <person name="Ohnishi Y."/>
            <person name="Ishikawa J."/>
            <person name="Sekine M."/>
            <person name="Hosoyama A."/>
            <person name="Harada T."/>
            <person name="Narita H."/>
            <person name="Hata T."/>
            <person name="Konno Y."/>
            <person name="Tutikane K."/>
            <person name="Fujita N."/>
            <person name="Horinouchi S."/>
            <person name="Hayakawa M."/>
        </authorList>
    </citation>
    <scope>NUCLEOTIDE SEQUENCE [LARGE SCALE GENOMIC DNA]</scope>
    <source>
        <strain evidence="3">ATCC 14538 / DSM 43046 / CBS 188.64 / JCM 3121 / NBRC 102363 / NCIMB 12654 / NRRL B-3342 / UNCC 431</strain>
    </source>
</reference>
<dbReference type="eggNOG" id="COG0491">
    <property type="taxonomic scope" value="Bacteria"/>
</dbReference>
<dbReference type="SMART" id="SM00849">
    <property type="entry name" value="Lactamase_B"/>
    <property type="match status" value="1"/>
</dbReference>
<dbReference type="HOGENOM" id="CLU_056342_1_1_11"/>
<dbReference type="EMBL" id="AP012319">
    <property type="protein sequence ID" value="BAL90271.1"/>
    <property type="molecule type" value="Genomic_DNA"/>
</dbReference>
<dbReference type="STRING" id="512565.AMIS_50510"/>
<dbReference type="InterPro" id="IPR050855">
    <property type="entry name" value="NDM-1-like"/>
</dbReference>
<organism evidence="2 3">
    <name type="scientific">Actinoplanes missouriensis (strain ATCC 14538 / DSM 43046 / CBS 188.64 / JCM 3121 / NBRC 102363 / NCIMB 12654 / NRRL B-3342 / UNCC 431)</name>
    <dbReference type="NCBI Taxonomy" id="512565"/>
    <lineage>
        <taxon>Bacteria</taxon>
        <taxon>Bacillati</taxon>
        <taxon>Actinomycetota</taxon>
        <taxon>Actinomycetes</taxon>
        <taxon>Micromonosporales</taxon>
        <taxon>Micromonosporaceae</taxon>
        <taxon>Actinoplanes</taxon>
    </lineage>
</organism>
<dbReference type="AlphaFoldDB" id="I0HB84"/>
<sequence length="307" mass="32695">MNGTESLTEVGDGVLAYVQRDGGWCVNNAGVLVSGGSVALIDTVATEARARRLRERVLAATHATPFAVINTHSHGDHTFGNFVFPEATMYAHHQTRAEMRAAGLHLTELWPDVEWGDITLVPPAVTYAGGLTLHVGDLRAELIHMGVAHSTNDTVVWLPEQRVLFTGDIVMAGVTPFCPLGSVAGSIAAIQRLRDLAPLTVVAGHGLVGGPEVLDGTERYLRWVQDLARAGSAAGSTPAAVARDADLGEFAELRDPERLVPNLHRAFAEERDAAHGGALDMTAAMAEMSVVFREMVEYRGGPVVCHA</sequence>
<keyword evidence="3" id="KW-1185">Reference proteome</keyword>
<dbReference type="Proteomes" id="UP000007882">
    <property type="component" value="Chromosome"/>
</dbReference>
<dbReference type="PATRIC" id="fig|512565.3.peg.5044"/>
<dbReference type="PANTHER" id="PTHR42951:SF4">
    <property type="entry name" value="ACYL-COENZYME A THIOESTERASE MBLAC2"/>
    <property type="match status" value="1"/>
</dbReference>